<name>A0A0N0U6X2_9HYME</name>
<protein>
    <submittedName>
        <fullName evidence="2">Uncharacterized protein</fullName>
    </submittedName>
</protein>
<accession>A0A0N0U6X2</accession>
<dbReference type="EMBL" id="KQ435715">
    <property type="protein sequence ID" value="KOX79082.1"/>
    <property type="molecule type" value="Genomic_DNA"/>
</dbReference>
<evidence type="ECO:0000313" key="2">
    <source>
        <dbReference type="EMBL" id="KOX79082.1"/>
    </source>
</evidence>
<feature type="region of interest" description="Disordered" evidence="1">
    <location>
        <begin position="1"/>
        <end position="22"/>
    </location>
</feature>
<evidence type="ECO:0000313" key="3">
    <source>
        <dbReference type="Proteomes" id="UP000053105"/>
    </source>
</evidence>
<gene>
    <name evidence="2" type="ORF">WN51_09892</name>
</gene>
<keyword evidence="3" id="KW-1185">Reference proteome</keyword>
<feature type="region of interest" description="Disordered" evidence="1">
    <location>
        <begin position="52"/>
        <end position="71"/>
    </location>
</feature>
<dbReference type="AlphaFoldDB" id="A0A0N0U6X2"/>
<dbReference type="Proteomes" id="UP000053105">
    <property type="component" value="Unassembled WGS sequence"/>
</dbReference>
<organism evidence="2 3">
    <name type="scientific">Melipona quadrifasciata</name>
    <dbReference type="NCBI Taxonomy" id="166423"/>
    <lineage>
        <taxon>Eukaryota</taxon>
        <taxon>Metazoa</taxon>
        <taxon>Ecdysozoa</taxon>
        <taxon>Arthropoda</taxon>
        <taxon>Hexapoda</taxon>
        <taxon>Insecta</taxon>
        <taxon>Pterygota</taxon>
        <taxon>Neoptera</taxon>
        <taxon>Endopterygota</taxon>
        <taxon>Hymenoptera</taxon>
        <taxon>Apocrita</taxon>
        <taxon>Aculeata</taxon>
        <taxon>Apoidea</taxon>
        <taxon>Anthophila</taxon>
        <taxon>Apidae</taxon>
        <taxon>Melipona</taxon>
    </lineage>
</organism>
<sequence>MTAVETGSGDENPPSHRQSYLRPRLLGIRNNSPQTNCEWSRTDGICSGQGNTQASPLKYHQPGRSSHTRSALSPFTRNFPEIHDSMLPLSVNNGRLVCGRESAFQCLSYTDAAVCGAPDGSTACEVLQVSPRHARPVRLRASILTPKKSYQSTLI</sequence>
<proteinExistence type="predicted"/>
<reference evidence="2 3" key="1">
    <citation type="submission" date="2015-07" db="EMBL/GenBank/DDBJ databases">
        <title>The genome of Melipona quadrifasciata.</title>
        <authorList>
            <person name="Pan H."/>
            <person name="Kapheim K."/>
        </authorList>
    </citation>
    <scope>NUCLEOTIDE SEQUENCE [LARGE SCALE GENOMIC DNA]</scope>
    <source>
        <strain evidence="2">0111107301</strain>
        <tissue evidence="2">Whole body</tissue>
    </source>
</reference>
<evidence type="ECO:0000256" key="1">
    <source>
        <dbReference type="SAM" id="MobiDB-lite"/>
    </source>
</evidence>